<dbReference type="ExpressionAtlas" id="C0HGS0">
    <property type="expression patterns" value="baseline and differential"/>
</dbReference>
<feature type="compositionally biased region" description="Basic and acidic residues" evidence="1">
    <location>
        <begin position="57"/>
        <end position="68"/>
    </location>
</feature>
<feature type="compositionally biased region" description="Low complexity" evidence="1">
    <location>
        <begin position="1"/>
        <end position="15"/>
    </location>
</feature>
<reference evidence="2" key="1">
    <citation type="journal article" date="2009" name="PLoS Genet.">
        <title>Sequencing, mapping, and analysis of 27,455 maize full-length cDNAs.</title>
        <authorList>
            <person name="Soderlund C."/>
            <person name="Descour A."/>
            <person name="Kudrna D."/>
            <person name="Bomhoff M."/>
            <person name="Boyd L."/>
            <person name="Currie J."/>
            <person name="Angelova A."/>
            <person name="Collura K."/>
            <person name="Wissotski M."/>
            <person name="Ashley E."/>
            <person name="Morrow D."/>
            <person name="Fernandes J."/>
            <person name="Walbot V."/>
            <person name="Yu Y."/>
        </authorList>
    </citation>
    <scope>NUCLEOTIDE SEQUENCE</scope>
    <source>
        <strain evidence="2">B73</strain>
    </source>
</reference>
<dbReference type="AlphaFoldDB" id="C0HGS0"/>
<feature type="compositionally biased region" description="Polar residues" evidence="1">
    <location>
        <begin position="23"/>
        <end position="45"/>
    </location>
</feature>
<dbReference type="EMBL" id="BT061526">
    <property type="protein sequence ID" value="ACN26223.1"/>
    <property type="molecule type" value="mRNA"/>
</dbReference>
<organism evidence="2">
    <name type="scientific">Zea mays</name>
    <name type="common">Maize</name>
    <dbReference type="NCBI Taxonomy" id="4577"/>
    <lineage>
        <taxon>Eukaryota</taxon>
        <taxon>Viridiplantae</taxon>
        <taxon>Streptophyta</taxon>
        <taxon>Embryophyta</taxon>
        <taxon>Tracheophyta</taxon>
        <taxon>Spermatophyta</taxon>
        <taxon>Magnoliopsida</taxon>
        <taxon>Liliopsida</taxon>
        <taxon>Poales</taxon>
        <taxon>Poaceae</taxon>
        <taxon>PACMAD clade</taxon>
        <taxon>Panicoideae</taxon>
        <taxon>Andropogonodae</taxon>
        <taxon>Andropogoneae</taxon>
        <taxon>Tripsacinae</taxon>
        <taxon>Zea</taxon>
    </lineage>
</organism>
<sequence>MQAGRSSSTLGRSSGMDPKAQRFHTSQIVTITTEMSNQSTASGQRGNAPKMSNLGESARRQYLREHRSSSRYSQLTAADPSDRPEWNHQFQERPSSSHRKDDAAVNKETTVVNGTKKNRIHYSGPLMPHGANMDEILREHERQIQQAVRRARLDKGKGKHNGERDQSEALLYTTGNVRADR</sequence>
<proteinExistence type="evidence at transcript level"/>
<evidence type="ECO:0000313" key="2">
    <source>
        <dbReference type="EMBL" id="ACN26223.1"/>
    </source>
</evidence>
<feature type="region of interest" description="Disordered" evidence="1">
    <location>
        <begin position="1"/>
        <end position="107"/>
    </location>
</feature>
<accession>C0HGS0</accession>
<protein>
    <submittedName>
        <fullName evidence="2">Uncharacterized protein</fullName>
    </submittedName>
</protein>
<feature type="region of interest" description="Disordered" evidence="1">
    <location>
        <begin position="150"/>
        <end position="181"/>
    </location>
</feature>
<name>C0HGS0_MAIZE</name>
<feature type="compositionally biased region" description="Basic and acidic residues" evidence="1">
    <location>
        <begin position="151"/>
        <end position="167"/>
    </location>
</feature>
<evidence type="ECO:0000256" key="1">
    <source>
        <dbReference type="SAM" id="MobiDB-lite"/>
    </source>
</evidence>